<feature type="region of interest" description="Disordered" evidence="6">
    <location>
        <begin position="228"/>
        <end position="272"/>
    </location>
</feature>
<dbReference type="KEGG" id="rdp:RD2015_431"/>
<evidence type="ECO:0000256" key="3">
    <source>
        <dbReference type="ARBA" id="ARBA00022692"/>
    </source>
</evidence>
<keyword evidence="4" id="KW-1133">Transmembrane helix</keyword>
<dbReference type="PANTHER" id="PTHR34478">
    <property type="entry name" value="PROTEIN LEMA"/>
    <property type="match status" value="1"/>
</dbReference>
<sequence>MNPKSPQSRQSQWSTAEVASPSASGSVSGRSFSAARSGAVRALAGALVLSAPLLLSGCGYNEFQNLDEQVNASWSEVLSQYQRRSDLIPNIVNTVKGEANFEQETLTRVVEARAKATSIQVTPELAKDPEALKRFQAAQGELSSALSRLLAVSEAYPTLQSNQGFRDLRVQLEGTENRITVARNRYIKSVQEYNGLTRRFPTNLTAKMFGYEVKPNFTVQNEAAISAPPTVNFDKPGAAAPAPAPAQTPAPATGASASSLTLPGPGAAPASR</sequence>
<dbReference type="GO" id="GO:0016020">
    <property type="term" value="C:membrane"/>
    <property type="evidence" value="ECO:0007669"/>
    <property type="project" value="UniProtKB-SubCell"/>
</dbReference>
<evidence type="ECO:0000256" key="5">
    <source>
        <dbReference type="ARBA" id="ARBA00023136"/>
    </source>
</evidence>
<dbReference type="SUPFAM" id="SSF140478">
    <property type="entry name" value="LemA-like"/>
    <property type="match status" value="1"/>
</dbReference>
<evidence type="ECO:0000313" key="7">
    <source>
        <dbReference type="EMBL" id="ALV04934.1"/>
    </source>
</evidence>
<organism evidence="7 8">
    <name type="scientific">Roseateles depolymerans</name>
    <dbReference type="NCBI Taxonomy" id="76731"/>
    <lineage>
        <taxon>Bacteria</taxon>
        <taxon>Pseudomonadati</taxon>
        <taxon>Pseudomonadota</taxon>
        <taxon>Betaproteobacteria</taxon>
        <taxon>Burkholderiales</taxon>
        <taxon>Sphaerotilaceae</taxon>
        <taxon>Roseateles</taxon>
    </lineage>
</organism>
<keyword evidence="8" id="KW-1185">Reference proteome</keyword>
<feature type="compositionally biased region" description="Polar residues" evidence="6">
    <location>
        <begin position="1"/>
        <end position="17"/>
    </location>
</feature>
<comment type="subcellular location">
    <subcellularLocation>
        <location evidence="1">Membrane</location>
        <topology evidence="1">Single-pass membrane protein</topology>
    </subcellularLocation>
</comment>
<dbReference type="PATRIC" id="fig|76731.3.peg.442"/>
<evidence type="ECO:0000256" key="6">
    <source>
        <dbReference type="SAM" id="MobiDB-lite"/>
    </source>
</evidence>
<dbReference type="PANTHER" id="PTHR34478:SF2">
    <property type="entry name" value="MEMBRANE PROTEIN"/>
    <property type="match status" value="1"/>
</dbReference>
<feature type="compositionally biased region" description="Low complexity" evidence="6">
    <location>
        <begin position="18"/>
        <end position="29"/>
    </location>
</feature>
<evidence type="ECO:0000256" key="2">
    <source>
        <dbReference type="ARBA" id="ARBA00008854"/>
    </source>
</evidence>
<reference evidence="7 8" key="1">
    <citation type="submission" date="2015-12" db="EMBL/GenBank/DDBJ databases">
        <title>Complete genome of Roseateles depolymerans KCTC 42856.</title>
        <authorList>
            <person name="Kim K.M."/>
        </authorList>
    </citation>
    <scope>NUCLEOTIDE SEQUENCE [LARGE SCALE GENOMIC DNA]</scope>
    <source>
        <strain evidence="7 8">KCTC 42856</strain>
    </source>
</reference>
<evidence type="ECO:0000313" key="8">
    <source>
        <dbReference type="Proteomes" id="UP000060699"/>
    </source>
</evidence>
<keyword evidence="3" id="KW-0812">Transmembrane</keyword>
<proteinExistence type="inferred from homology"/>
<dbReference type="Gene3D" id="1.20.1440.20">
    <property type="entry name" value="LemA-like domain"/>
    <property type="match status" value="1"/>
</dbReference>
<dbReference type="OrthoDB" id="9804152at2"/>
<protein>
    <submittedName>
        <fullName evidence="7">LemA family protein</fullName>
    </submittedName>
</protein>
<feature type="compositionally biased region" description="Low complexity" evidence="6">
    <location>
        <begin position="249"/>
        <end position="263"/>
    </location>
</feature>
<feature type="region of interest" description="Disordered" evidence="6">
    <location>
        <begin position="1"/>
        <end position="29"/>
    </location>
</feature>
<dbReference type="STRING" id="76731.RD2015_431"/>
<evidence type="ECO:0000256" key="4">
    <source>
        <dbReference type="ARBA" id="ARBA00022989"/>
    </source>
</evidence>
<name>A0A0U3CUD8_9BURK</name>
<comment type="similarity">
    <text evidence="2">Belongs to the LemA family.</text>
</comment>
<dbReference type="Proteomes" id="UP000060699">
    <property type="component" value="Chromosome"/>
</dbReference>
<gene>
    <name evidence="7" type="ORF">RD2015_431</name>
</gene>
<keyword evidence="5" id="KW-0472">Membrane</keyword>
<evidence type="ECO:0000256" key="1">
    <source>
        <dbReference type="ARBA" id="ARBA00004167"/>
    </source>
</evidence>
<accession>A0A0U3CUD8</accession>
<dbReference type="AlphaFoldDB" id="A0A0U3CUD8"/>
<dbReference type="EMBL" id="CP013729">
    <property type="protein sequence ID" value="ALV04934.1"/>
    <property type="molecule type" value="Genomic_DNA"/>
</dbReference>
<dbReference type="InterPro" id="IPR007156">
    <property type="entry name" value="MamQ_LemA"/>
</dbReference>
<dbReference type="Pfam" id="PF04011">
    <property type="entry name" value="LemA"/>
    <property type="match status" value="1"/>
</dbReference>
<dbReference type="InterPro" id="IPR023353">
    <property type="entry name" value="LemA-like_dom_sf"/>
</dbReference>